<dbReference type="SUPFAM" id="SSF53448">
    <property type="entry name" value="Nucleotide-diphospho-sugar transferases"/>
    <property type="match status" value="1"/>
</dbReference>
<dbReference type="Gene3D" id="3.90.550.50">
    <property type="match status" value="1"/>
</dbReference>
<dbReference type="EMBL" id="MLAK01000930">
    <property type="protein sequence ID" value="OHT00954.1"/>
    <property type="molecule type" value="Genomic_DNA"/>
</dbReference>
<dbReference type="RefSeq" id="XP_068354090.1">
    <property type="nucleotide sequence ID" value="XM_068508384.1"/>
</dbReference>
<evidence type="ECO:0000256" key="11">
    <source>
        <dbReference type="ARBA" id="ARBA00023136"/>
    </source>
</evidence>
<keyword evidence="15" id="KW-1185">Reference proteome</keyword>
<evidence type="ECO:0000259" key="13">
    <source>
        <dbReference type="Pfam" id="PF02434"/>
    </source>
</evidence>
<evidence type="ECO:0000256" key="1">
    <source>
        <dbReference type="ARBA" id="ARBA00004606"/>
    </source>
</evidence>
<dbReference type="InterPro" id="IPR029044">
    <property type="entry name" value="Nucleotide-diphossugar_trans"/>
</dbReference>
<evidence type="ECO:0000256" key="8">
    <source>
        <dbReference type="ARBA" id="ARBA00022741"/>
    </source>
</evidence>
<feature type="domain" description="Fringe-like glycosyltransferase" evidence="13">
    <location>
        <begin position="123"/>
        <end position="274"/>
    </location>
</feature>
<evidence type="ECO:0000313" key="14">
    <source>
        <dbReference type="EMBL" id="OHT00954.1"/>
    </source>
</evidence>
<evidence type="ECO:0000256" key="10">
    <source>
        <dbReference type="ARBA" id="ARBA00022989"/>
    </source>
</evidence>
<dbReference type="GO" id="GO:0016020">
    <property type="term" value="C:membrane"/>
    <property type="evidence" value="ECO:0007669"/>
    <property type="project" value="UniProtKB-SubCell"/>
</dbReference>
<dbReference type="InterPro" id="IPR003378">
    <property type="entry name" value="Fringe-like_glycosylTrfase"/>
</dbReference>
<sequence>MKRNRRNIVPRNFNIFVTFGMIILLLLHHLQPKFLDMTPKVLQSSSQFRPLTVESIDNRNSLFVLALTSQYSYKKRVNVTANGWGKKFKASPHFGGLYYSSVPGYNGSIFNNIEITQKFQEYQDSMPFTYHERASVDLSLRTVVGFHYFIKNSNASWIARIVDDTFVNVDKLPVMMDYINSNYDPNKDPVVQGHCIDYHPFLHGGSGFLFSRRAAEYFMADGFEWYRQLNLPEDVHFNLYVQKIGLTLDHASSRFHVGYSFNKEQLDQVVNHNLSNIQYCALQNYHHPHYCHHFYGRLNEIVFVHDHMHLLPLDKLEFYFTEPDDNVYWYSNLGFARICKVDENHPANVKLSPYNTDHSKVSAIVVQKFVNIHRGRWQKILEKEWNSLITNKTEQHFKEKIDITSNQLTKEQKQYIEKLKEKYPKPDYYIDERDRNIIDKPINYEKGEFWDYRVVPL</sequence>
<dbReference type="GO" id="GO:0016263">
    <property type="term" value="F:glycoprotein-N-acetylgalactosamine 3-beta-galactosyltransferase activity"/>
    <property type="evidence" value="ECO:0007669"/>
    <property type="project" value="UniProtKB-EC"/>
</dbReference>
<keyword evidence="10 12" id="KW-1133">Transmembrane helix</keyword>
<name>A0A1J4JQD1_9EUKA</name>
<gene>
    <name evidence="14" type="ORF">TRFO_32220</name>
</gene>
<comment type="subcellular location">
    <subcellularLocation>
        <location evidence="1">Membrane</location>
        <topology evidence="1">Single-pass type II membrane protein</topology>
    </subcellularLocation>
</comment>
<evidence type="ECO:0000256" key="9">
    <source>
        <dbReference type="ARBA" id="ARBA00022968"/>
    </source>
</evidence>
<keyword evidence="6" id="KW-0808">Transferase</keyword>
<evidence type="ECO:0000256" key="12">
    <source>
        <dbReference type="SAM" id="Phobius"/>
    </source>
</evidence>
<evidence type="ECO:0000256" key="4">
    <source>
        <dbReference type="ARBA" id="ARBA00012557"/>
    </source>
</evidence>
<comment type="caution">
    <text evidence="14">The sequence shown here is derived from an EMBL/GenBank/DDBJ whole genome shotgun (WGS) entry which is preliminary data.</text>
</comment>
<dbReference type="Pfam" id="PF02434">
    <property type="entry name" value="Fringe"/>
    <property type="match status" value="1"/>
</dbReference>
<dbReference type="EC" id="2.4.1.122" evidence="4"/>
<evidence type="ECO:0000313" key="15">
    <source>
        <dbReference type="Proteomes" id="UP000179807"/>
    </source>
</evidence>
<dbReference type="GO" id="GO:0000166">
    <property type="term" value="F:nucleotide binding"/>
    <property type="evidence" value="ECO:0007669"/>
    <property type="project" value="UniProtKB-KW"/>
</dbReference>
<keyword evidence="8" id="KW-0547">Nucleotide-binding</keyword>
<comment type="similarity">
    <text evidence="3">Belongs to the glycosyltransferase 31 family. Beta3-Gal-T subfamily.</text>
</comment>
<reference evidence="14" key="1">
    <citation type="submission" date="2016-10" db="EMBL/GenBank/DDBJ databases">
        <authorList>
            <person name="Benchimol M."/>
            <person name="Almeida L.G."/>
            <person name="Vasconcelos A.T."/>
            <person name="Perreira-Neves A."/>
            <person name="Rosa I.A."/>
            <person name="Tasca T."/>
            <person name="Bogo M.R."/>
            <person name="de Souza W."/>
        </authorList>
    </citation>
    <scope>NUCLEOTIDE SEQUENCE [LARGE SCALE GENOMIC DNA]</scope>
    <source>
        <strain evidence="14">K</strain>
    </source>
</reference>
<keyword evidence="9" id="KW-0735">Signal-anchor</keyword>
<keyword evidence="7 12" id="KW-0812">Transmembrane</keyword>
<keyword evidence="5" id="KW-0328">Glycosyltransferase</keyword>
<comment type="pathway">
    <text evidence="2">Protein modification; protein glycosylation.</text>
</comment>
<dbReference type="OrthoDB" id="10639798at2759"/>
<keyword evidence="11 12" id="KW-0472">Membrane</keyword>
<dbReference type="VEuPathDB" id="TrichDB:TRFO_32220"/>
<evidence type="ECO:0000256" key="7">
    <source>
        <dbReference type="ARBA" id="ARBA00022692"/>
    </source>
</evidence>
<evidence type="ECO:0000256" key="6">
    <source>
        <dbReference type="ARBA" id="ARBA00022679"/>
    </source>
</evidence>
<dbReference type="AlphaFoldDB" id="A0A1J4JQD1"/>
<accession>A0A1J4JQD1</accession>
<evidence type="ECO:0000256" key="5">
    <source>
        <dbReference type="ARBA" id="ARBA00022676"/>
    </source>
</evidence>
<evidence type="ECO:0000256" key="3">
    <source>
        <dbReference type="ARBA" id="ARBA00006462"/>
    </source>
</evidence>
<organism evidence="14 15">
    <name type="scientific">Tritrichomonas foetus</name>
    <dbReference type="NCBI Taxonomy" id="1144522"/>
    <lineage>
        <taxon>Eukaryota</taxon>
        <taxon>Metamonada</taxon>
        <taxon>Parabasalia</taxon>
        <taxon>Tritrichomonadida</taxon>
        <taxon>Tritrichomonadidae</taxon>
        <taxon>Tritrichomonas</taxon>
    </lineage>
</organism>
<dbReference type="PANTHER" id="PTHR23033:SF14">
    <property type="entry name" value="GLYCOPROTEIN-N-ACETYLGALACTOSAMINE 3-BETA-GALACTOSYLTRANSFERASE 1-RELATED"/>
    <property type="match status" value="1"/>
</dbReference>
<evidence type="ECO:0000256" key="2">
    <source>
        <dbReference type="ARBA" id="ARBA00004922"/>
    </source>
</evidence>
<dbReference type="PANTHER" id="PTHR23033">
    <property type="entry name" value="BETA1,3-GALACTOSYLTRANSFERASE"/>
    <property type="match status" value="1"/>
</dbReference>
<dbReference type="Proteomes" id="UP000179807">
    <property type="component" value="Unassembled WGS sequence"/>
</dbReference>
<protein>
    <recommendedName>
        <fullName evidence="4">N-acetylgalactosaminide beta-1,3-galactosyltransferase</fullName>
        <ecNumber evidence="4">2.4.1.122</ecNumber>
    </recommendedName>
</protein>
<proteinExistence type="inferred from homology"/>
<dbReference type="InterPro" id="IPR026050">
    <property type="entry name" value="C1GALT1/C1GALT1_chp1"/>
</dbReference>
<feature type="transmembrane region" description="Helical" evidence="12">
    <location>
        <begin position="12"/>
        <end position="30"/>
    </location>
</feature>
<dbReference type="GeneID" id="94843088"/>